<organism evidence="2 3">
    <name type="scientific">Entamoeba invadens IP1</name>
    <dbReference type="NCBI Taxonomy" id="370355"/>
    <lineage>
        <taxon>Eukaryota</taxon>
        <taxon>Amoebozoa</taxon>
        <taxon>Evosea</taxon>
        <taxon>Archamoebae</taxon>
        <taxon>Mastigamoebida</taxon>
        <taxon>Entamoebidae</taxon>
        <taxon>Entamoeba</taxon>
    </lineage>
</organism>
<dbReference type="RefSeq" id="XP_004255636.1">
    <property type="nucleotide sequence ID" value="XM_004255588.1"/>
</dbReference>
<protein>
    <submittedName>
        <fullName evidence="2">Uncharacterized protein</fullName>
    </submittedName>
</protein>
<keyword evidence="1" id="KW-0812">Transmembrane</keyword>
<reference evidence="2 3" key="1">
    <citation type="submission" date="2012-10" db="EMBL/GenBank/DDBJ databases">
        <authorList>
            <person name="Zafar N."/>
            <person name="Inman J."/>
            <person name="Hall N."/>
            <person name="Lorenzi H."/>
            <person name="Caler E."/>
        </authorList>
    </citation>
    <scope>NUCLEOTIDE SEQUENCE [LARGE SCALE GENOMIC DNA]</scope>
    <source>
        <strain evidence="2 3">IP1</strain>
    </source>
</reference>
<dbReference type="GeneID" id="14887843"/>
<dbReference type="OrthoDB" id="31660at2759"/>
<keyword evidence="1" id="KW-1133">Transmembrane helix</keyword>
<accession>A0A0A1U9R4</accession>
<name>A0A0A1U9R4_ENTIV</name>
<evidence type="ECO:0000313" key="3">
    <source>
        <dbReference type="Proteomes" id="UP000014680"/>
    </source>
</evidence>
<keyword evidence="1" id="KW-0472">Membrane</keyword>
<proteinExistence type="predicted"/>
<dbReference type="VEuPathDB" id="AmoebaDB:EIN_475570"/>
<evidence type="ECO:0000256" key="1">
    <source>
        <dbReference type="SAM" id="Phobius"/>
    </source>
</evidence>
<feature type="transmembrane region" description="Helical" evidence="1">
    <location>
        <begin position="12"/>
        <end position="34"/>
    </location>
</feature>
<dbReference type="OMA" id="YKYIMSA"/>
<sequence>MQFIFRIPPALQIILSVVLVNNTVLFTTCYKYIMSASSFSFFKVNWFFSYAVASMLFVGGVTSTVLFHFKKRITFLISGIVQIIVFVMSLVFVIVSLVVLFQTETRVKSFWYDYDDDNKNEVRKLIESYWRCCGYDVISPADCGCTDDTCYSRLCQQYFQSPFTETNILLFVFMLFGAISSFLAMASIIALFFKKEKQTYVKFR</sequence>
<feature type="transmembrane region" description="Helical" evidence="1">
    <location>
        <begin position="76"/>
        <end position="101"/>
    </location>
</feature>
<dbReference type="AlphaFoldDB" id="A0A0A1U9R4"/>
<feature type="transmembrane region" description="Helical" evidence="1">
    <location>
        <begin position="168"/>
        <end position="193"/>
    </location>
</feature>
<feature type="transmembrane region" description="Helical" evidence="1">
    <location>
        <begin position="46"/>
        <end position="69"/>
    </location>
</feature>
<dbReference type="KEGG" id="eiv:EIN_475570"/>
<evidence type="ECO:0000313" key="2">
    <source>
        <dbReference type="EMBL" id="ELP88865.1"/>
    </source>
</evidence>
<gene>
    <name evidence="2" type="ORF">EIN_475570</name>
</gene>
<dbReference type="Proteomes" id="UP000014680">
    <property type="component" value="Unassembled WGS sequence"/>
</dbReference>
<keyword evidence="3" id="KW-1185">Reference proteome</keyword>
<dbReference type="EMBL" id="KB206689">
    <property type="protein sequence ID" value="ELP88865.1"/>
    <property type="molecule type" value="Genomic_DNA"/>
</dbReference>